<dbReference type="EC" id="5.6.2.4" evidence="13"/>
<evidence type="ECO:0000256" key="14">
    <source>
        <dbReference type="SAM" id="MobiDB-lite"/>
    </source>
</evidence>
<dbReference type="Pfam" id="PF16124">
    <property type="entry name" value="RecQ_Zn_bind"/>
    <property type="match status" value="1"/>
</dbReference>
<evidence type="ECO:0000256" key="7">
    <source>
        <dbReference type="ARBA" id="ARBA00022840"/>
    </source>
</evidence>
<accession>A0AAV0UWR2</accession>
<comment type="catalytic activity">
    <reaction evidence="11 13">
        <text>Couples ATP hydrolysis with the unwinding of duplex DNA by translocating in the 3'-5' direction.</text>
        <dbReference type="EC" id="5.6.2.4"/>
    </reaction>
</comment>
<dbReference type="InterPro" id="IPR014001">
    <property type="entry name" value="Helicase_ATP-bd"/>
</dbReference>
<evidence type="ECO:0000256" key="5">
    <source>
        <dbReference type="ARBA" id="ARBA00022801"/>
    </source>
</evidence>
<evidence type="ECO:0000313" key="18">
    <source>
        <dbReference type="Proteomes" id="UP001162031"/>
    </source>
</evidence>
<keyword evidence="7 13" id="KW-0067">ATP-binding</keyword>
<keyword evidence="4 13" id="KW-0547">Nucleotide-binding</keyword>
<evidence type="ECO:0000256" key="1">
    <source>
        <dbReference type="ARBA" id="ARBA00004123"/>
    </source>
</evidence>
<feature type="region of interest" description="Disordered" evidence="14">
    <location>
        <begin position="26"/>
        <end position="49"/>
    </location>
</feature>
<keyword evidence="3" id="KW-0479">Metal-binding</keyword>
<dbReference type="NCBIfam" id="TIGR00614">
    <property type="entry name" value="recQ_fam"/>
    <property type="match status" value="1"/>
</dbReference>
<evidence type="ECO:0000256" key="4">
    <source>
        <dbReference type="ARBA" id="ARBA00022741"/>
    </source>
</evidence>
<dbReference type="GO" id="GO:0046872">
    <property type="term" value="F:metal ion binding"/>
    <property type="evidence" value="ECO:0007669"/>
    <property type="project" value="UniProtKB-KW"/>
</dbReference>
<dbReference type="EMBL" id="CANTFL010001431">
    <property type="protein sequence ID" value="CAI5739864.1"/>
    <property type="molecule type" value="Genomic_DNA"/>
</dbReference>
<dbReference type="Gene3D" id="3.40.50.300">
    <property type="entry name" value="P-loop containing nucleotide triphosphate hydrolases"/>
    <property type="match status" value="2"/>
</dbReference>
<dbReference type="GO" id="GO:0003677">
    <property type="term" value="F:DNA binding"/>
    <property type="evidence" value="ECO:0007669"/>
    <property type="project" value="UniProtKB-KW"/>
</dbReference>
<dbReference type="Pfam" id="PF00270">
    <property type="entry name" value="DEAD"/>
    <property type="match status" value="1"/>
</dbReference>
<dbReference type="GO" id="GO:0005694">
    <property type="term" value="C:chromosome"/>
    <property type="evidence" value="ECO:0007669"/>
    <property type="project" value="TreeGrafter"/>
</dbReference>
<keyword evidence="18" id="KW-1185">Reference proteome</keyword>
<gene>
    <name evidence="17" type="ORF">HBR001_LOCUS7968</name>
</gene>
<dbReference type="InterPro" id="IPR032284">
    <property type="entry name" value="RecQ_Zn-bd"/>
</dbReference>
<comment type="similarity">
    <text evidence="2 13">Belongs to the helicase family. RecQ subfamily.</text>
</comment>
<evidence type="ECO:0000256" key="3">
    <source>
        <dbReference type="ARBA" id="ARBA00022723"/>
    </source>
</evidence>
<dbReference type="FunFam" id="3.40.50.300:FF:001975">
    <property type="entry name" value="ATP-dependent DNA helicase"/>
    <property type="match status" value="1"/>
</dbReference>
<evidence type="ECO:0000256" key="9">
    <source>
        <dbReference type="ARBA" id="ARBA00023235"/>
    </source>
</evidence>
<proteinExistence type="inferred from homology"/>
<dbReference type="PANTHER" id="PTHR13710">
    <property type="entry name" value="DNA HELICASE RECQ FAMILY MEMBER"/>
    <property type="match status" value="1"/>
</dbReference>
<keyword evidence="5 13" id="KW-0378">Hydrolase</keyword>
<dbReference type="Pfam" id="PF00271">
    <property type="entry name" value="Helicase_C"/>
    <property type="match status" value="1"/>
</dbReference>
<dbReference type="InterPro" id="IPR027417">
    <property type="entry name" value="P-loop_NTPase"/>
</dbReference>
<dbReference type="CDD" id="cd18794">
    <property type="entry name" value="SF2_C_RecQ"/>
    <property type="match status" value="1"/>
</dbReference>
<dbReference type="InterPro" id="IPR002464">
    <property type="entry name" value="DNA/RNA_helicase_DEAH_CS"/>
</dbReference>
<dbReference type="GO" id="GO:0016787">
    <property type="term" value="F:hydrolase activity"/>
    <property type="evidence" value="ECO:0007669"/>
    <property type="project" value="UniProtKB-KW"/>
</dbReference>
<dbReference type="InterPro" id="IPR011545">
    <property type="entry name" value="DEAD/DEAH_box_helicase_dom"/>
</dbReference>
<feature type="domain" description="Helicase C-terminal" evidence="16">
    <location>
        <begin position="334"/>
        <end position="482"/>
    </location>
</feature>
<comment type="caution">
    <text evidence="17">The sequence shown here is derived from an EMBL/GenBank/DDBJ whole genome shotgun (WGS) entry which is preliminary data.</text>
</comment>
<dbReference type="CDD" id="cd17920">
    <property type="entry name" value="DEXHc_RecQ"/>
    <property type="match status" value="1"/>
</dbReference>
<evidence type="ECO:0000256" key="8">
    <source>
        <dbReference type="ARBA" id="ARBA00023125"/>
    </source>
</evidence>
<feature type="domain" description="Helicase ATP-binding" evidence="15">
    <location>
        <begin position="127"/>
        <end position="305"/>
    </location>
</feature>
<dbReference type="SUPFAM" id="SSF52540">
    <property type="entry name" value="P-loop containing nucleoside triphosphate hydrolases"/>
    <property type="match status" value="1"/>
</dbReference>
<dbReference type="FunFam" id="3.40.50.300:FF:000444">
    <property type="entry name" value="ATP-dependent DNA helicase"/>
    <property type="match status" value="1"/>
</dbReference>
<dbReference type="InterPro" id="IPR004589">
    <property type="entry name" value="DNA_helicase_ATP-dep_RecQ"/>
</dbReference>
<dbReference type="GO" id="GO:0005737">
    <property type="term" value="C:cytoplasm"/>
    <property type="evidence" value="ECO:0007669"/>
    <property type="project" value="TreeGrafter"/>
</dbReference>
<reference evidence="17" key="1">
    <citation type="submission" date="2022-12" db="EMBL/GenBank/DDBJ databases">
        <authorList>
            <person name="Webb A."/>
        </authorList>
    </citation>
    <scope>NUCLEOTIDE SEQUENCE</scope>
    <source>
        <strain evidence="17">Hp1</strain>
    </source>
</reference>
<evidence type="ECO:0000259" key="16">
    <source>
        <dbReference type="PROSITE" id="PS51194"/>
    </source>
</evidence>
<evidence type="ECO:0000259" key="15">
    <source>
        <dbReference type="PROSITE" id="PS51192"/>
    </source>
</evidence>
<keyword evidence="6 13" id="KW-0347">Helicase</keyword>
<evidence type="ECO:0000256" key="12">
    <source>
        <dbReference type="ARBA" id="ARBA00049360"/>
    </source>
</evidence>
<evidence type="ECO:0000256" key="11">
    <source>
        <dbReference type="ARBA" id="ARBA00034617"/>
    </source>
</evidence>
<dbReference type="PANTHER" id="PTHR13710:SF153">
    <property type="entry name" value="RECQ-LIKE DNA HELICASE BLM"/>
    <property type="match status" value="1"/>
</dbReference>
<dbReference type="SMART" id="SM00487">
    <property type="entry name" value="DEXDc"/>
    <property type="match status" value="1"/>
</dbReference>
<dbReference type="AlphaFoldDB" id="A0AAV0UWR2"/>
<dbReference type="SMART" id="SM00490">
    <property type="entry name" value="HELICc"/>
    <property type="match status" value="1"/>
</dbReference>
<evidence type="ECO:0000256" key="13">
    <source>
        <dbReference type="RuleBase" id="RU364117"/>
    </source>
</evidence>
<keyword evidence="8" id="KW-0238">DNA-binding</keyword>
<protein>
    <recommendedName>
        <fullName evidence="13">ATP-dependent DNA helicase</fullName>
        <ecNumber evidence="13">5.6.2.4</ecNumber>
    </recommendedName>
</protein>
<dbReference type="GO" id="GO:0043138">
    <property type="term" value="F:3'-5' DNA helicase activity"/>
    <property type="evidence" value="ECO:0007669"/>
    <property type="project" value="UniProtKB-EC"/>
</dbReference>
<dbReference type="GO" id="GO:0009378">
    <property type="term" value="F:four-way junction helicase activity"/>
    <property type="evidence" value="ECO:0007669"/>
    <property type="project" value="TreeGrafter"/>
</dbReference>
<evidence type="ECO:0000256" key="10">
    <source>
        <dbReference type="ARBA" id="ARBA00023242"/>
    </source>
</evidence>
<sequence length="536" mass="59723">MNPTGGSSSNSTRRAIDLTRCAASRKRQRSFFDDSDDEADSSRSTNETTATATALDVIRQRRHRLEASRNSLLLAETRPLEPSNGHSFFRSTASATKSIELAADLVARANDKVFGNQSFRTNQRQVIEATMRGQDCFVLMPTGGGKSLCYQLPAVLSKGVTIVVSPLLSLIQDQVTALVHNAKCGIPAAFLTSQTVLTLKRSIMAELRRSTPSVKLLYLTPEKIVKSDEMMEILQTLHRNGALARFVIDEAHCVSQWGHDFRPEYSQLGLLKKTFPDVPLMALTATAPPKVIQGVQRSLHISKGLVFTMSFNRKNLTFEVRDKPLGGDAKAMDALYQLISTTYAPDAVGIVYCMTKQDSEDVADYLLDRGLSADFYHAGQSATDRHMVQEAWQNGQLSIVCATIAYGMGINKPDVRFVIHFSVAKSIEGYYQEAGRAGRDGEPSQCIMFYSPRDASKLRSILFMPQKGMTKKTRAVHVEKLRLMAKYCEDDSTCRRVQLISYFGQKFERSECNRTCDNCRRTQRVAHAGRVDRANR</sequence>
<keyword evidence="9" id="KW-0413">Isomerase</keyword>
<dbReference type="InterPro" id="IPR001650">
    <property type="entry name" value="Helicase_C-like"/>
</dbReference>
<comment type="subcellular location">
    <subcellularLocation>
        <location evidence="1 13">Nucleus</location>
    </subcellularLocation>
</comment>
<dbReference type="GO" id="GO:0000724">
    <property type="term" value="P:double-strand break repair via homologous recombination"/>
    <property type="evidence" value="ECO:0007669"/>
    <property type="project" value="TreeGrafter"/>
</dbReference>
<keyword evidence="10 13" id="KW-0539">Nucleus</keyword>
<dbReference type="GO" id="GO:0005634">
    <property type="term" value="C:nucleus"/>
    <property type="evidence" value="ECO:0007669"/>
    <property type="project" value="UniProtKB-SubCell"/>
</dbReference>
<evidence type="ECO:0000256" key="2">
    <source>
        <dbReference type="ARBA" id="ARBA00005446"/>
    </source>
</evidence>
<dbReference type="PROSITE" id="PS51192">
    <property type="entry name" value="HELICASE_ATP_BIND_1"/>
    <property type="match status" value="1"/>
</dbReference>
<dbReference type="PROSITE" id="PS00690">
    <property type="entry name" value="DEAH_ATP_HELICASE"/>
    <property type="match status" value="1"/>
</dbReference>
<dbReference type="PROSITE" id="PS51194">
    <property type="entry name" value="HELICASE_CTER"/>
    <property type="match status" value="1"/>
</dbReference>
<dbReference type="GO" id="GO:0005524">
    <property type="term" value="F:ATP binding"/>
    <property type="evidence" value="ECO:0007669"/>
    <property type="project" value="UniProtKB-KW"/>
</dbReference>
<dbReference type="Proteomes" id="UP001162031">
    <property type="component" value="Unassembled WGS sequence"/>
</dbReference>
<comment type="catalytic activity">
    <reaction evidence="12 13">
        <text>ATP + H2O = ADP + phosphate + H(+)</text>
        <dbReference type="Rhea" id="RHEA:13065"/>
        <dbReference type="ChEBI" id="CHEBI:15377"/>
        <dbReference type="ChEBI" id="CHEBI:15378"/>
        <dbReference type="ChEBI" id="CHEBI:30616"/>
        <dbReference type="ChEBI" id="CHEBI:43474"/>
        <dbReference type="ChEBI" id="CHEBI:456216"/>
    </reaction>
</comment>
<organism evidence="17 18">
    <name type="scientific">Hyaloperonospora brassicae</name>
    <name type="common">Brassica downy mildew</name>
    <name type="synonym">Peronospora brassicae</name>
    <dbReference type="NCBI Taxonomy" id="162125"/>
    <lineage>
        <taxon>Eukaryota</taxon>
        <taxon>Sar</taxon>
        <taxon>Stramenopiles</taxon>
        <taxon>Oomycota</taxon>
        <taxon>Peronosporomycetes</taxon>
        <taxon>Peronosporales</taxon>
        <taxon>Peronosporaceae</taxon>
        <taxon>Hyaloperonospora</taxon>
    </lineage>
</organism>
<name>A0AAV0UWR2_HYABA</name>
<evidence type="ECO:0000256" key="6">
    <source>
        <dbReference type="ARBA" id="ARBA00022806"/>
    </source>
</evidence>
<evidence type="ECO:0000313" key="17">
    <source>
        <dbReference type="EMBL" id="CAI5739864.1"/>
    </source>
</evidence>